<sequence length="122" mass="14107">MPLFLHFYKTQPTLTKGWVSFLGANKSLFDLYLASYKGFKTGFFKVLIPARGRKFIFDEEDRPKFPLYWTQMPPPVDPWAEDRLTPIERADLVVLKTLPDKIPLRPLIQCLRCPDLSGAVYG</sequence>
<proteinExistence type="predicted"/>
<dbReference type="AlphaFoldDB" id="A0A4D6NH44"/>
<protein>
    <submittedName>
        <fullName evidence="1">Uncharacterized protein</fullName>
    </submittedName>
</protein>
<name>A0A4D6NH44_VIGUN</name>
<organism evidence="1 2">
    <name type="scientific">Vigna unguiculata</name>
    <name type="common">Cowpea</name>
    <dbReference type="NCBI Taxonomy" id="3917"/>
    <lineage>
        <taxon>Eukaryota</taxon>
        <taxon>Viridiplantae</taxon>
        <taxon>Streptophyta</taxon>
        <taxon>Embryophyta</taxon>
        <taxon>Tracheophyta</taxon>
        <taxon>Spermatophyta</taxon>
        <taxon>Magnoliopsida</taxon>
        <taxon>eudicotyledons</taxon>
        <taxon>Gunneridae</taxon>
        <taxon>Pentapetalae</taxon>
        <taxon>rosids</taxon>
        <taxon>fabids</taxon>
        <taxon>Fabales</taxon>
        <taxon>Fabaceae</taxon>
        <taxon>Papilionoideae</taxon>
        <taxon>50 kb inversion clade</taxon>
        <taxon>NPAAA clade</taxon>
        <taxon>indigoferoid/millettioid clade</taxon>
        <taxon>Phaseoleae</taxon>
        <taxon>Vigna</taxon>
    </lineage>
</organism>
<dbReference type="Proteomes" id="UP000501690">
    <property type="component" value="Linkage Group LG10"/>
</dbReference>
<gene>
    <name evidence="1" type="ORF">DEO72_LG10g3936</name>
</gene>
<evidence type="ECO:0000313" key="1">
    <source>
        <dbReference type="EMBL" id="QCE12688.1"/>
    </source>
</evidence>
<reference evidence="1 2" key="1">
    <citation type="submission" date="2019-04" db="EMBL/GenBank/DDBJ databases">
        <title>An improved genome assembly and genetic linkage map for asparagus bean, Vigna unguiculata ssp. sesquipedialis.</title>
        <authorList>
            <person name="Xia Q."/>
            <person name="Zhang R."/>
            <person name="Dong Y."/>
        </authorList>
    </citation>
    <scope>NUCLEOTIDE SEQUENCE [LARGE SCALE GENOMIC DNA]</scope>
    <source>
        <tissue evidence="1">Leaf</tissue>
    </source>
</reference>
<evidence type="ECO:0000313" key="2">
    <source>
        <dbReference type="Proteomes" id="UP000501690"/>
    </source>
</evidence>
<keyword evidence="2" id="KW-1185">Reference proteome</keyword>
<accession>A0A4D6NH44</accession>
<dbReference type="EMBL" id="CP039354">
    <property type="protein sequence ID" value="QCE12688.1"/>
    <property type="molecule type" value="Genomic_DNA"/>
</dbReference>